<feature type="region of interest" description="Disordered" evidence="1">
    <location>
        <begin position="415"/>
        <end position="435"/>
    </location>
</feature>
<feature type="compositionally biased region" description="Polar residues" evidence="1">
    <location>
        <begin position="89"/>
        <end position="101"/>
    </location>
</feature>
<feature type="compositionally biased region" description="Basic and acidic residues" evidence="1">
    <location>
        <begin position="102"/>
        <end position="132"/>
    </location>
</feature>
<feature type="compositionally biased region" description="Basic and acidic residues" evidence="1">
    <location>
        <begin position="1839"/>
        <end position="1856"/>
    </location>
</feature>
<feature type="compositionally biased region" description="Low complexity" evidence="1">
    <location>
        <begin position="1292"/>
        <end position="1316"/>
    </location>
</feature>
<feature type="compositionally biased region" description="Polar residues" evidence="1">
    <location>
        <begin position="1455"/>
        <end position="1464"/>
    </location>
</feature>
<proteinExistence type="predicted"/>
<feature type="compositionally biased region" description="Low complexity" evidence="1">
    <location>
        <begin position="1029"/>
        <end position="1052"/>
    </location>
</feature>
<feature type="region of interest" description="Disordered" evidence="1">
    <location>
        <begin position="560"/>
        <end position="644"/>
    </location>
</feature>
<feature type="region of interest" description="Disordered" evidence="1">
    <location>
        <begin position="1807"/>
        <end position="1940"/>
    </location>
</feature>
<keyword evidence="3" id="KW-1185">Reference proteome</keyword>
<feature type="region of interest" description="Disordered" evidence="1">
    <location>
        <begin position="277"/>
        <end position="331"/>
    </location>
</feature>
<evidence type="ECO:0000313" key="3">
    <source>
        <dbReference type="Proteomes" id="UP000221165"/>
    </source>
</evidence>
<evidence type="ECO:0000256" key="1">
    <source>
        <dbReference type="SAM" id="MobiDB-lite"/>
    </source>
</evidence>
<feature type="compositionally biased region" description="Low complexity" evidence="1">
    <location>
        <begin position="1396"/>
        <end position="1424"/>
    </location>
</feature>
<feature type="compositionally biased region" description="Polar residues" evidence="1">
    <location>
        <begin position="1152"/>
        <end position="1163"/>
    </location>
</feature>
<feature type="compositionally biased region" description="Basic and acidic residues" evidence="1">
    <location>
        <begin position="488"/>
        <end position="498"/>
    </location>
</feature>
<feature type="region of interest" description="Disordered" evidence="1">
    <location>
        <begin position="1190"/>
        <end position="1241"/>
    </location>
</feature>
<feature type="compositionally biased region" description="Polar residues" evidence="1">
    <location>
        <begin position="1865"/>
        <end position="1890"/>
    </location>
</feature>
<comment type="caution">
    <text evidence="2">The sequence shown here is derived from an EMBL/GenBank/DDBJ whole genome shotgun (WGS) entry which is preliminary data.</text>
</comment>
<feature type="region of interest" description="Disordered" evidence="1">
    <location>
        <begin position="1604"/>
        <end position="1793"/>
    </location>
</feature>
<evidence type="ECO:0000313" key="2">
    <source>
        <dbReference type="EMBL" id="PHJ22442.1"/>
    </source>
</evidence>
<feature type="region of interest" description="Disordered" evidence="1">
    <location>
        <begin position="206"/>
        <end position="244"/>
    </location>
</feature>
<feature type="compositionally biased region" description="Polar residues" evidence="1">
    <location>
        <begin position="1475"/>
        <end position="1492"/>
    </location>
</feature>
<dbReference type="GeneID" id="94427109"/>
<feature type="compositionally biased region" description="Basic and acidic residues" evidence="1">
    <location>
        <begin position="1432"/>
        <end position="1450"/>
    </location>
</feature>
<feature type="compositionally biased region" description="Basic and acidic residues" evidence="1">
    <location>
        <begin position="1658"/>
        <end position="1671"/>
    </location>
</feature>
<feature type="compositionally biased region" description="Low complexity" evidence="1">
    <location>
        <begin position="1326"/>
        <end position="1341"/>
    </location>
</feature>
<dbReference type="VEuPathDB" id="ToxoDB:CSUI_003703"/>
<dbReference type="RefSeq" id="XP_067924119.1">
    <property type="nucleotide sequence ID" value="XM_068063898.1"/>
</dbReference>
<feature type="region of interest" description="Disordered" evidence="1">
    <location>
        <begin position="1394"/>
        <end position="1495"/>
    </location>
</feature>
<feature type="compositionally biased region" description="Polar residues" evidence="1">
    <location>
        <begin position="28"/>
        <end position="41"/>
    </location>
</feature>
<feature type="compositionally biased region" description="Polar residues" evidence="1">
    <location>
        <begin position="48"/>
        <end position="59"/>
    </location>
</feature>
<feature type="region of interest" description="Disordered" evidence="1">
    <location>
        <begin position="1292"/>
        <end position="1370"/>
    </location>
</feature>
<feature type="compositionally biased region" description="Polar residues" evidence="1">
    <location>
        <begin position="1742"/>
        <end position="1760"/>
    </location>
</feature>
<feature type="region of interest" description="Disordered" evidence="1">
    <location>
        <begin position="24"/>
        <end position="140"/>
    </location>
</feature>
<feature type="compositionally biased region" description="Gly residues" evidence="1">
    <location>
        <begin position="1053"/>
        <end position="1080"/>
    </location>
</feature>
<reference evidence="2 3" key="1">
    <citation type="journal article" date="2017" name="Int. J. Parasitol.">
        <title>The genome of the protozoan parasite Cystoisospora suis and a reverse vaccinology approach to identify vaccine candidates.</title>
        <authorList>
            <person name="Palmieri N."/>
            <person name="Shrestha A."/>
            <person name="Ruttkowski B."/>
            <person name="Beck T."/>
            <person name="Vogl C."/>
            <person name="Tomley F."/>
            <person name="Blake D.P."/>
            <person name="Joachim A."/>
        </authorList>
    </citation>
    <scope>NUCLEOTIDE SEQUENCE [LARGE SCALE GENOMIC DNA]</scope>
    <source>
        <strain evidence="2 3">Wien I</strain>
    </source>
</reference>
<sequence>MSFKMTLQISSSPSKSPFHCAKEASVDLVSNDSPESASSGMNGHADIQASSIVLSSTRESVGFAEDDGEEDKAPATEEILQSVPPVDSSGFSQPASDSGVQQKEEREHDLQGGEAEHASRQASEEESGKQELDSFQSLLNSDDEEIVAGAVRGNDEAACLRGVGYEDLKVPVGTEEETTYLEITDEGLENVNHVLRSVDANTSKKRSVAYGDNCGPPVAQDPNSLISPREISPSPSLKQPQVEGAHTVPVSLAAGSSGHGVDSAVVAEPSLGSTDCSSLLASDSDTMGPVLSSRRLSQEKEDDFTPTSVDSTTGVTDVRKTSDSVQAKEHSQASPFTSCVPVQEGESMILLKASHASSIVGECSSNRSAHAQSSLWSTCHAKRRSSRVAVSAAADALPSQSLDWWKLCWPPPSRKRHHPGVHGGPTHRERPGDSFRPCPSATVSFAETASDAGTTVFRRANQGEGWGTDVCCSYDVSDCDRARERFTREENGNEERTGRTPSFYPTPKVHDERGDLVFPCVSGCFVPFRQPVSKSPREVTDGVTLASCRRHSSPPFCEYSSGGGHFPLSTTSDTNTGEDDELPPARYSLSPPSRWRQHLQEQLSQEIPPPEWLRDPRSKPRGGAPSFLSPSSAARGRVCYPPSRLSSSEKIWGVEEDLSDSPESLVTPEIHHHPGHQKRRRGRPVTKRRGEDQSDPSRLSPLSTPIFVSSSFPVSLMSSEPEHRLYGVSVDEQGNTGVNQHHLLSRKRNSGDAGSSPANLSTGVCVPLSNGGGTRSHLQKCSPRGYAGSSSLPLSCAEFQSVSLSSGPKNSLLSSSSFSLSIKDSHAVQPCCMPAKAGNRLDPGPGSLGAMGRSASLESGGRVRNPQRHPLFHTDGESGPRLGVTDLLSPRIVDCYCSKDLTCPSCVDKKKKPSFTSRSAAAFAANAEELLVVEGMPSATWTPPALANWNPADMSLKDLQRFLGSLLGGDSRVGDLTSAGFHVAWMSYQFLKQLEKKNLSSSEKISVQLQSHKKSSTQKSTGGGGGGMTQQSSVFQQTSKPSKPISSSSKQPGGSGGLGERKNNGGGLPGAGGDIKGGGLVISTLKEVSENSRRHDRIPQQSRPGFDGKKSKVGTGLASLHRHHTTNQSLDFHGQSRATEGGGQGSMSTGGNKTSSAPSMLSTATAGGRQNLATAYPSSGVRRLTNAGGSLALSDERNKQDEVKTHDLHKCRGRSSGPSSPPGEQADGNKTAAPKTADRDRRVTRAYVGRVPWQTVYGFEDVEWPRFVCGTIDRRWVLQQCNIGVPISAKISCSSPSRGKASASSSSHLACPSSSSQENPRVAPLASGGVRASSSSVPQSSPGGGSREVSIDKRSNTTAPLPSEAGQYSMIREPKEDEPVSHSSDDMAPVNKKLRSSAVASSPLPSSGSLSVSSRSSRSVTPSTQDDTVTLGERKKAGVKPTGDKQETRPAGRRLTSSVSSTNCSERKKNVGTGDRSTITSKSSETKPQSGAGSVGGRYEIAVQFEEFPVSAADCMWPDAPPLPETLTPGLQVQVAVELRGRFAFWWVDATIQSTGGDGTFRCVLHTDLSRTGWQEVGVKAGCLLGDKKGNSFSVSHSELLMENQDGRGETLTLSTPLKEKETPPLGQSQKVPMVKSEPTSDKITNSYKPEGSCSESLKMENEGTENHGDVAKASPVSDPGESARVNIHGVGTQRTVDNGSSRRGERSSGVIKRGRVERGIDQNAPKKRRGDSAENDAPSMGSRSDAAQNKTVTQENSKGCIQVAASQGEEESSIRTEGRLSPGCAASVSESDSLNRLPNAITVAKEDTHLGYPEKPELTFLQQTEQRRSIPDEDLEAEDHVFREPKSIAAVEREFPGQSGVHVSDSNRSSSKACVENTETQSSHMTTGNRQDEESKPSSRSSSTGPHNRSAMNKRPLGGGGGARGRPSKGRPMMFDRFK</sequence>
<protein>
    <submittedName>
        <fullName evidence="2">Uncharacterized protein</fullName>
    </submittedName>
</protein>
<feature type="compositionally biased region" description="Basic and acidic residues" evidence="1">
    <location>
        <begin position="1807"/>
        <end position="1818"/>
    </location>
</feature>
<dbReference type="EMBL" id="MIGC01001670">
    <property type="protein sequence ID" value="PHJ22442.1"/>
    <property type="molecule type" value="Genomic_DNA"/>
</dbReference>
<accession>A0A2C6L3W5</accession>
<dbReference type="OrthoDB" id="331941at2759"/>
<feature type="compositionally biased region" description="Basic and acidic residues" evidence="1">
    <location>
        <begin position="317"/>
        <end position="331"/>
    </location>
</feature>
<feature type="compositionally biased region" description="Low complexity" evidence="1">
    <location>
        <begin position="305"/>
        <end position="316"/>
    </location>
</feature>
<dbReference type="Proteomes" id="UP000221165">
    <property type="component" value="Unassembled WGS sequence"/>
</dbReference>
<name>A0A2C6L3W5_9APIC</name>
<feature type="region of interest" description="Disordered" evidence="1">
    <location>
        <begin position="488"/>
        <end position="508"/>
    </location>
</feature>
<organism evidence="2 3">
    <name type="scientific">Cystoisospora suis</name>
    <dbReference type="NCBI Taxonomy" id="483139"/>
    <lineage>
        <taxon>Eukaryota</taxon>
        <taxon>Sar</taxon>
        <taxon>Alveolata</taxon>
        <taxon>Apicomplexa</taxon>
        <taxon>Conoidasida</taxon>
        <taxon>Coccidia</taxon>
        <taxon>Eucoccidiorida</taxon>
        <taxon>Eimeriorina</taxon>
        <taxon>Sarcocystidae</taxon>
        <taxon>Cystoisospora</taxon>
    </lineage>
</organism>
<feature type="region of interest" description="Disordered" evidence="1">
    <location>
        <begin position="1005"/>
        <end position="1163"/>
    </location>
</feature>
<feature type="compositionally biased region" description="Basic and acidic residues" evidence="1">
    <location>
        <begin position="1194"/>
        <end position="1210"/>
    </location>
</feature>
<gene>
    <name evidence="2" type="ORF">CSUI_003703</name>
</gene>
<feature type="region of interest" description="Disordered" evidence="1">
    <location>
        <begin position="662"/>
        <end position="704"/>
    </location>
</feature>
<feature type="non-terminal residue" evidence="2">
    <location>
        <position position="1940"/>
    </location>
</feature>
<feature type="compositionally biased region" description="Basic residues" evidence="1">
    <location>
        <begin position="673"/>
        <end position="687"/>
    </location>
</feature>